<name>A0A9X1DEG8_9SPHN</name>
<dbReference type="Proteomes" id="UP001138757">
    <property type="component" value="Unassembled WGS sequence"/>
</dbReference>
<protein>
    <submittedName>
        <fullName evidence="2">PEP-CTERM sorting domain-containing protein</fullName>
    </submittedName>
</protein>
<proteinExistence type="predicted"/>
<evidence type="ECO:0000313" key="3">
    <source>
        <dbReference type="Proteomes" id="UP001138757"/>
    </source>
</evidence>
<evidence type="ECO:0000313" key="2">
    <source>
        <dbReference type="EMBL" id="MBT2188702.1"/>
    </source>
</evidence>
<accession>A0A9X1DEG8</accession>
<dbReference type="NCBIfam" id="NF035944">
    <property type="entry name" value="PEPxxWA-CTERM"/>
    <property type="match status" value="1"/>
</dbReference>
<dbReference type="Pfam" id="PF07589">
    <property type="entry name" value="PEP-CTERM"/>
    <property type="match status" value="1"/>
</dbReference>
<comment type="caution">
    <text evidence="2">The sequence shown here is derived from an EMBL/GenBank/DDBJ whole genome shotgun (WGS) entry which is preliminary data.</text>
</comment>
<feature type="domain" description="Ice-binding protein C-terminal" evidence="1">
    <location>
        <begin position="105"/>
        <end position="129"/>
    </location>
</feature>
<dbReference type="NCBIfam" id="TIGR02595">
    <property type="entry name" value="PEP_CTERM"/>
    <property type="match status" value="1"/>
</dbReference>
<gene>
    <name evidence="2" type="ORF">KK488_17250</name>
</gene>
<organism evidence="2 3">
    <name type="scientific">Sphingobium nicotianae</name>
    <dbReference type="NCBI Taxonomy" id="2782607"/>
    <lineage>
        <taxon>Bacteria</taxon>
        <taxon>Pseudomonadati</taxon>
        <taxon>Pseudomonadota</taxon>
        <taxon>Alphaproteobacteria</taxon>
        <taxon>Sphingomonadales</taxon>
        <taxon>Sphingomonadaceae</taxon>
        <taxon>Sphingobium</taxon>
    </lineage>
</organism>
<reference evidence="2" key="1">
    <citation type="submission" date="2021-05" db="EMBL/GenBank/DDBJ databases">
        <title>Genome of Sphingobium sp. strain.</title>
        <authorList>
            <person name="Fan R."/>
        </authorList>
    </citation>
    <scope>NUCLEOTIDE SEQUENCE</scope>
    <source>
        <strain evidence="2">H33</strain>
    </source>
</reference>
<dbReference type="AlphaFoldDB" id="A0A9X1DEG8"/>
<sequence length="136" mass="14536">MASFWATGNGSDPIYPIIEFNQGGFRVWDSGNGWVNLAGAVNYDSWYSLSFAINGSNVDYKVGNLSASVDAYGATSLVNVMLQGHNTQGVASYDIYWDNLSTPAAVPEPATWALMIGGLALVGASMRRRKTTVAFA</sequence>
<dbReference type="InterPro" id="IPR013424">
    <property type="entry name" value="Ice-binding_C"/>
</dbReference>
<dbReference type="EMBL" id="JAHGAW010000012">
    <property type="protein sequence ID" value="MBT2188702.1"/>
    <property type="molecule type" value="Genomic_DNA"/>
</dbReference>
<keyword evidence="3" id="KW-1185">Reference proteome</keyword>
<evidence type="ECO:0000259" key="1">
    <source>
        <dbReference type="Pfam" id="PF07589"/>
    </source>
</evidence>